<keyword evidence="2 3" id="KW-0802">TPR repeat</keyword>
<feature type="transmembrane region" description="Helical" evidence="4">
    <location>
        <begin position="20"/>
        <end position="38"/>
    </location>
</feature>
<comment type="caution">
    <text evidence="5">The sequence shown here is derived from an EMBL/GenBank/DDBJ whole genome shotgun (WGS) entry which is preliminary data.</text>
</comment>
<dbReference type="PROSITE" id="PS50005">
    <property type="entry name" value="TPR"/>
    <property type="match status" value="1"/>
</dbReference>
<evidence type="ECO:0000256" key="1">
    <source>
        <dbReference type="ARBA" id="ARBA00022737"/>
    </source>
</evidence>
<dbReference type="InterPro" id="IPR019734">
    <property type="entry name" value="TPR_rpt"/>
</dbReference>
<feature type="transmembrane region" description="Helical" evidence="4">
    <location>
        <begin position="346"/>
        <end position="370"/>
    </location>
</feature>
<feature type="transmembrane region" description="Helical" evidence="4">
    <location>
        <begin position="211"/>
        <end position="227"/>
    </location>
</feature>
<dbReference type="InterPro" id="IPR050498">
    <property type="entry name" value="Ycf3"/>
</dbReference>
<feature type="transmembrane region" description="Helical" evidence="4">
    <location>
        <begin position="440"/>
        <end position="463"/>
    </location>
</feature>
<dbReference type="SMART" id="SM00028">
    <property type="entry name" value="TPR"/>
    <property type="match status" value="3"/>
</dbReference>
<keyword evidence="4" id="KW-0472">Membrane</keyword>
<feature type="transmembrane region" description="Helical" evidence="4">
    <location>
        <begin position="178"/>
        <end position="202"/>
    </location>
</feature>
<feature type="repeat" description="TPR" evidence="3">
    <location>
        <begin position="717"/>
        <end position="750"/>
    </location>
</feature>
<keyword evidence="4" id="KW-1133">Transmembrane helix</keyword>
<sequence>MSFKFLSKVNNSQKSMGDKIINWCLSLIIFFLPLFFFPLSVSTLELNKMFLFYLLVFIAFLTWIINSVLRKELVIKHSFLNTLIIIFGLIYLLASIFSDDRFLSFIGAPLSHGSFLALLFFIIFYFLVTNTIRGIEEGWQLLRLFLYSGILIVIFNLAQLFGVHILPFDFTQNSAFNLVANSVSILAIYLVVLFVIGLGFLIRSTKQTERISSEVFLVLVFALLFFLDQDIGWYLLIFGLFAWLVFLSMQSKRIKAFWVILPTVLLIISLAFLFFSTTSLTWLNPPTDLKLDYHTTLTITKSSLTHSLILGSGPETFHYDFSAYRPVDYNNSILWQLRFDRSTNEFFQLIITAGFFAFLAFIIISLWYLIRVGKNILVSSAIKDEWYYQSVIFSGFLVIFLSGFLYPFSTATSFIFWFLLALGGLFLNRKEVKLNLQKSAGINFIFSLGFSLLLIGAVSFIYFGMRIWLGDYYLAQAQTTFEETNNPLLAIEKLEKGVSLSPWLAAPHLALADGLMVSANYSVQQNDAASTGNLLNRAEQEIELAIKKEPKNVVVYEHAGEIYQLISKAGGSIANEKIIAVYEKAIERESNSPSLYLTLGSVYFSQAQIIQARIDNSQEPTGEESDLETATQNALEKIKRATELKSDYENAEQLYAQVLEFQGKFSEAVEYLNTALANNAASLTLLEERGKALLAEEKLEEAQNDFLTILALAPNHANAHYWLALIYEKQGEKDKAIAELEQVLKTNPGNSLVTQKISQLKGESN</sequence>
<feature type="transmembrane region" description="Helical" evidence="4">
    <location>
        <begin position="50"/>
        <end position="69"/>
    </location>
</feature>
<gene>
    <name evidence="5" type="ORF">COT24_04060</name>
</gene>
<evidence type="ECO:0000256" key="3">
    <source>
        <dbReference type="PROSITE-ProRule" id="PRU00339"/>
    </source>
</evidence>
<keyword evidence="1" id="KW-0677">Repeat</keyword>
<feature type="transmembrane region" description="Helical" evidence="4">
    <location>
        <begin position="386"/>
        <end position="405"/>
    </location>
</feature>
<feature type="transmembrane region" description="Helical" evidence="4">
    <location>
        <begin position="233"/>
        <end position="249"/>
    </location>
</feature>
<reference evidence="5 6" key="1">
    <citation type="submission" date="2017-09" db="EMBL/GenBank/DDBJ databases">
        <title>Depth-based differentiation of microbial function through sediment-hosted aquifers and enrichment of novel symbionts in the deep terrestrial subsurface.</title>
        <authorList>
            <person name="Probst A.J."/>
            <person name="Ladd B."/>
            <person name="Jarett J.K."/>
            <person name="Geller-Mcgrath D.E."/>
            <person name="Sieber C.M."/>
            <person name="Emerson J.B."/>
            <person name="Anantharaman K."/>
            <person name="Thomas B.C."/>
            <person name="Malmstrom R."/>
            <person name="Stieglmeier M."/>
            <person name="Klingl A."/>
            <person name="Woyke T."/>
            <person name="Ryan C.M."/>
            <person name="Banfield J.F."/>
        </authorList>
    </citation>
    <scope>NUCLEOTIDE SEQUENCE [LARGE SCALE GENOMIC DNA]</scope>
    <source>
        <strain evidence="5">CG08_land_8_20_14_0_20_40_16</strain>
    </source>
</reference>
<name>A0A2H0YV52_9BACT</name>
<dbReference type="PANTHER" id="PTHR44858:SF1">
    <property type="entry name" value="UDP-N-ACETYLGLUCOSAMINE--PEPTIDE N-ACETYLGLUCOSAMINYLTRANSFERASE SPINDLY-RELATED"/>
    <property type="match status" value="1"/>
</dbReference>
<dbReference type="Proteomes" id="UP000231542">
    <property type="component" value="Unassembled WGS sequence"/>
</dbReference>
<evidence type="ECO:0000313" key="6">
    <source>
        <dbReference type="Proteomes" id="UP000231542"/>
    </source>
</evidence>
<feature type="transmembrane region" description="Helical" evidence="4">
    <location>
        <begin position="78"/>
        <end position="98"/>
    </location>
</feature>
<protein>
    <submittedName>
        <fullName evidence="5">Uncharacterized protein</fullName>
    </submittedName>
</protein>
<evidence type="ECO:0000256" key="4">
    <source>
        <dbReference type="SAM" id="Phobius"/>
    </source>
</evidence>
<accession>A0A2H0YV52</accession>
<keyword evidence="4" id="KW-0812">Transmembrane</keyword>
<feature type="transmembrane region" description="Helical" evidence="4">
    <location>
        <begin position="144"/>
        <end position="166"/>
    </location>
</feature>
<dbReference type="Pfam" id="PF13432">
    <property type="entry name" value="TPR_16"/>
    <property type="match status" value="1"/>
</dbReference>
<dbReference type="InterPro" id="IPR011990">
    <property type="entry name" value="TPR-like_helical_dom_sf"/>
</dbReference>
<dbReference type="Gene3D" id="1.25.40.10">
    <property type="entry name" value="Tetratricopeptide repeat domain"/>
    <property type="match status" value="2"/>
</dbReference>
<proteinExistence type="predicted"/>
<dbReference type="AlphaFoldDB" id="A0A2H0YV52"/>
<evidence type="ECO:0000256" key="2">
    <source>
        <dbReference type="ARBA" id="ARBA00022803"/>
    </source>
</evidence>
<organism evidence="5 6">
    <name type="scientific">Candidatus Kerfeldbacteria bacterium CG08_land_8_20_14_0_20_40_16</name>
    <dbReference type="NCBI Taxonomy" id="2014244"/>
    <lineage>
        <taxon>Bacteria</taxon>
        <taxon>Candidatus Kerfeldiibacteriota</taxon>
    </lineage>
</organism>
<feature type="transmembrane region" description="Helical" evidence="4">
    <location>
        <begin position="110"/>
        <end position="132"/>
    </location>
</feature>
<dbReference type="EMBL" id="PEXU01000047">
    <property type="protein sequence ID" value="PIS42364.1"/>
    <property type="molecule type" value="Genomic_DNA"/>
</dbReference>
<dbReference type="PANTHER" id="PTHR44858">
    <property type="entry name" value="TETRATRICOPEPTIDE REPEAT PROTEIN 6"/>
    <property type="match status" value="1"/>
</dbReference>
<feature type="transmembrane region" description="Helical" evidence="4">
    <location>
        <begin position="411"/>
        <end position="428"/>
    </location>
</feature>
<dbReference type="SUPFAM" id="SSF48452">
    <property type="entry name" value="TPR-like"/>
    <property type="match status" value="2"/>
</dbReference>
<feature type="transmembrane region" description="Helical" evidence="4">
    <location>
        <begin position="256"/>
        <end position="275"/>
    </location>
</feature>
<evidence type="ECO:0000313" key="5">
    <source>
        <dbReference type="EMBL" id="PIS42364.1"/>
    </source>
</evidence>